<feature type="region of interest" description="Disordered" evidence="1">
    <location>
        <begin position="270"/>
        <end position="289"/>
    </location>
</feature>
<feature type="compositionally biased region" description="Basic and acidic residues" evidence="1">
    <location>
        <begin position="423"/>
        <end position="436"/>
    </location>
</feature>
<protein>
    <submittedName>
        <fullName evidence="2">Uncharacterized protein</fullName>
    </submittedName>
</protein>
<feature type="compositionally biased region" description="Basic and acidic residues" evidence="1">
    <location>
        <begin position="271"/>
        <end position="283"/>
    </location>
</feature>
<evidence type="ECO:0000256" key="1">
    <source>
        <dbReference type="SAM" id="MobiDB-lite"/>
    </source>
</evidence>
<proteinExistence type="predicted"/>
<gene>
    <name evidence="2" type="ORF">Cvel_14419</name>
</gene>
<sequence>MQGQSRSFFFQEARQLCGDRCPGLPFTARLQDVRPLLREEMMKASEGAAEAIGKKWVLKSNELHQGAHKYFLDTKGLLNFIDFGKLPEAIAHSDRLSGSASASRQFKQQSLTLCAGIGTIEERSEMAEFSWEKKKSLIVQEFVNQHTLEDRNYHVRFFGVAFNYPCNNGNEETLYRRPTFDDFFAIPEIKQNAKNIRAGVEAAFVHSVLAVSDYYGRFHTAEGGSEEAASKKYGIWFLDFLIEKWRATHLRMWQGIFRLMGMGVGVGAERIGGRGEGDGKEGGQNDDPTSQVLRDRLEAVNAPRAAVAYEAWVSRSLGTNFRPVWPPDSDAASRWLSVWEEGTEEMHEATGAESLLESLTTTGPSRGMSEWPEGADRRELQEKMGIRGGKKKEGSLRRWVEQKERAGGLEAFLELLETTGGYSEKESGLEREKESVTRAGTPAESDGTCLKTNGGSHRHTGASESFPEFERLDDVFDASYVVKYE</sequence>
<name>A0A0G4F099_9ALVE</name>
<dbReference type="EMBL" id="CDMZ01000028">
    <property type="protein sequence ID" value="CEM04832.1"/>
    <property type="molecule type" value="Genomic_DNA"/>
</dbReference>
<accession>A0A0G4F099</accession>
<evidence type="ECO:0000313" key="2">
    <source>
        <dbReference type="EMBL" id="CEM04832.1"/>
    </source>
</evidence>
<dbReference type="VEuPathDB" id="CryptoDB:Cvel_14419"/>
<reference evidence="2" key="1">
    <citation type="submission" date="2014-11" db="EMBL/GenBank/DDBJ databases">
        <authorList>
            <person name="Otto D Thomas"/>
            <person name="Naeem Raeece"/>
        </authorList>
    </citation>
    <scope>NUCLEOTIDE SEQUENCE</scope>
</reference>
<dbReference type="PhylomeDB" id="A0A0G4F099"/>
<feature type="region of interest" description="Disordered" evidence="1">
    <location>
        <begin position="422"/>
        <end position="465"/>
    </location>
</feature>
<dbReference type="AlphaFoldDB" id="A0A0G4F099"/>
<organism evidence="2">
    <name type="scientific">Chromera velia CCMP2878</name>
    <dbReference type="NCBI Taxonomy" id="1169474"/>
    <lineage>
        <taxon>Eukaryota</taxon>
        <taxon>Sar</taxon>
        <taxon>Alveolata</taxon>
        <taxon>Colpodellida</taxon>
        <taxon>Chromeraceae</taxon>
        <taxon>Chromera</taxon>
    </lineage>
</organism>